<dbReference type="EMBL" id="AGWX01000001">
    <property type="protein sequence ID" value="EKS41451.1"/>
    <property type="molecule type" value="Genomic_DNA"/>
</dbReference>
<gene>
    <name evidence="2" type="ORF">HMPREF9695_00543</name>
</gene>
<keyword evidence="3" id="KW-1185">Reference proteome</keyword>
<dbReference type="Proteomes" id="UP000001096">
    <property type="component" value="Unassembled WGS sequence"/>
</dbReference>
<sequence length="143" mass="16190">MPSVDFHEDFARQDSVTRGSDRAFGFVMTGAFALLAAINLWHAGRIWLWMGLICAGFLVSSLVRPSVLAPLNLLWFKLGLFLHKIVNPIVMGLLFYFAVLPTGLVMRLMGKDLLRLGLDRRSESYWIVRQPPGPQPEAMRDQF</sequence>
<feature type="transmembrane region" description="Helical" evidence="1">
    <location>
        <begin position="46"/>
        <end position="65"/>
    </location>
</feature>
<dbReference type="RefSeq" id="WP_006019250.1">
    <property type="nucleotide sequence ID" value="NZ_KB375282.1"/>
</dbReference>
<dbReference type="AlphaFoldDB" id="K8PIT8"/>
<proteinExistence type="predicted"/>
<evidence type="ECO:0000313" key="3">
    <source>
        <dbReference type="Proteomes" id="UP000001096"/>
    </source>
</evidence>
<evidence type="ECO:0000313" key="2">
    <source>
        <dbReference type="EMBL" id="EKS41451.1"/>
    </source>
</evidence>
<evidence type="ECO:0000256" key="1">
    <source>
        <dbReference type="SAM" id="Phobius"/>
    </source>
</evidence>
<keyword evidence="1" id="KW-1133">Transmembrane helix</keyword>
<keyword evidence="1" id="KW-0812">Transmembrane</keyword>
<dbReference type="PATRIC" id="fig|883078.3.peg.569"/>
<comment type="caution">
    <text evidence="2">The sequence shown here is derived from an EMBL/GenBank/DDBJ whole genome shotgun (WGS) entry which is preliminary data.</text>
</comment>
<dbReference type="HOGENOM" id="CLU_127055_1_0_5"/>
<keyword evidence="1" id="KW-0472">Membrane</keyword>
<accession>K8PIT8</accession>
<evidence type="ECO:0008006" key="4">
    <source>
        <dbReference type="Google" id="ProtNLM"/>
    </source>
</evidence>
<feature type="transmembrane region" description="Helical" evidence="1">
    <location>
        <begin position="23"/>
        <end position="41"/>
    </location>
</feature>
<organism evidence="2 3">
    <name type="scientific">Afipia broomeae ATCC 49717</name>
    <dbReference type="NCBI Taxonomy" id="883078"/>
    <lineage>
        <taxon>Bacteria</taxon>
        <taxon>Pseudomonadati</taxon>
        <taxon>Pseudomonadota</taxon>
        <taxon>Alphaproteobacteria</taxon>
        <taxon>Hyphomicrobiales</taxon>
        <taxon>Nitrobacteraceae</taxon>
        <taxon>Afipia</taxon>
    </lineage>
</organism>
<protein>
    <recommendedName>
        <fullName evidence="4">SxtJ</fullName>
    </recommendedName>
</protein>
<name>K8PIT8_9BRAD</name>
<dbReference type="eggNOG" id="ENOG5032YWP">
    <property type="taxonomic scope" value="Bacteria"/>
</dbReference>
<reference evidence="2 3" key="1">
    <citation type="submission" date="2012-04" db="EMBL/GenBank/DDBJ databases">
        <title>The Genome Sequence of Afipia broomeae ATCC 49717.</title>
        <authorList>
            <consortium name="The Broad Institute Genome Sequencing Platform"/>
            <person name="Earl A."/>
            <person name="Ward D."/>
            <person name="Feldgarden M."/>
            <person name="Gevers D."/>
            <person name="Huys G."/>
            <person name="Walker B."/>
            <person name="Young S.K."/>
            <person name="Zeng Q."/>
            <person name="Gargeya S."/>
            <person name="Fitzgerald M."/>
            <person name="Haas B."/>
            <person name="Abouelleil A."/>
            <person name="Alvarado L."/>
            <person name="Arachchi H.M."/>
            <person name="Berlin A."/>
            <person name="Chapman S.B."/>
            <person name="Goldberg J."/>
            <person name="Griggs A."/>
            <person name="Gujja S."/>
            <person name="Hansen M."/>
            <person name="Howarth C."/>
            <person name="Imamovic A."/>
            <person name="Larimer J."/>
            <person name="McCowen C."/>
            <person name="Montmayeur A."/>
            <person name="Murphy C."/>
            <person name="Neiman D."/>
            <person name="Pearson M."/>
            <person name="Priest M."/>
            <person name="Roberts A."/>
            <person name="Saif S."/>
            <person name="Shea T."/>
            <person name="Sisk P."/>
            <person name="Sykes S."/>
            <person name="Wortman J."/>
            <person name="Nusbaum C."/>
            <person name="Birren B."/>
        </authorList>
    </citation>
    <scope>NUCLEOTIDE SEQUENCE [LARGE SCALE GENOMIC DNA]</scope>
    <source>
        <strain evidence="2 3">ATCC 49717</strain>
    </source>
</reference>
<feature type="transmembrane region" description="Helical" evidence="1">
    <location>
        <begin position="85"/>
        <end position="106"/>
    </location>
</feature>